<protein>
    <recommendedName>
        <fullName evidence="6">PUM-HD domain-containing protein</fullName>
    </recommendedName>
</protein>
<feature type="compositionally biased region" description="Low complexity" evidence="5">
    <location>
        <begin position="47"/>
        <end position="91"/>
    </location>
</feature>
<dbReference type="PROSITE" id="PS50302">
    <property type="entry name" value="PUM"/>
    <property type="match status" value="1"/>
</dbReference>
<name>A0AA88A5S5_FICCA</name>
<feature type="region of interest" description="Disordered" evidence="5">
    <location>
        <begin position="42"/>
        <end position="91"/>
    </location>
</feature>
<dbReference type="InterPro" id="IPR001313">
    <property type="entry name" value="Pumilio_RNA-bd_rpt"/>
</dbReference>
<dbReference type="AlphaFoldDB" id="A0AA88A5S5"/>
<dbReference type="SUPFAM" id="SSF48371">
    <property type="entry name" value="ARM repeat"/>
    <property type="match status" value="1"/>
</dbReference>
<feature type="repeat" description="Pumilio" evidence="4">
    <location>
        <begin position="205"/>
        <end position="240"/>
    </location>
</feature>
<evidence type="ECO:0000259" key="6">
    <source>
        <dbReference type="PROSITE" id="PS50303"/>
    </source>
</evidence>
<organism evidence="7 8">
    <name type="scientific">Ficus carica</name>
    <name type="common">Common fig</name>
    <dbReference type="NCBI Taxonomy" id="3494"/>
    <lineage>
        <taxon>Eukaryota</taxon>
        <taxon>Viridiplantae</taxon>
        <taxon>Streptophyta</taxon>
        <taxon>Embryophyta</taxon>
        <taxon>Tracheophyta</taxon>
        <taxon>Spermatophyta</taxon>
        <taxon>Magnoliopsida</taxon>
        <taxon>eudicotyledons</taxon>
        <taxon>Gunneridae</taxon>
        <taxon>Pentapetalae</taxon>
        <taxon>rosids</taxon>
        <taxon>fabids</taxon>
        <taxon>Rosales</taxon>
        <taxon>Moraceae</taxon>
        <taxon>Ficeae</taxon>
        <taxon>Ficus</taxon>
    </lineage>
</organism>
<sequence>MRSSHLPPASAPASRISLFHINYSSKFKALISLSESKIAIDDRSRSRSSSFPNQSIQPPNNNNNMNPNAQQQLNNNVGFPQPNNMLQNQPLENLNNQDHNLEHFLRPLLWRMLLGQPQGQQFPFMELWWMPRIPGAAMPYPMMLAATYGIYIDHPDDHYQGHQRYSMDTVRGNVITVAKEHDGSVFLRRTLKDGSQEDINDIFLEMKTDLCSLMLHRFAKLVVTKLIDAVDHRKLDEIIDLLITDIRFNQICDDYHGTEVVKTLAGRLRSDNAGVVFCRCLKSFSPQYKQELATAIAENCLHIGQDSCGFRLMLKCLDEANDTTNFA</sequence>
<keyword evidence="2" id="KW-0810">Translation regulation</keyword>
<gene>
    <name evidence="7" type="ORF">TIFTF001_007125</name>
</gene>
<dbReference type="InterPro" id="IPR033133">
    <property type="entry name" value="PUM-HD"/>
</dbReference>
<evidence type="ECO:0000313" key="7">
    <source>
        <dbReference type="EMBL" id="GMN37816.1"/>
    </source>
</evidence>
<evidence type="ECO:0000313" key="8">
    <source>
        <dbReference type="Proteomes" id="UP001187192"/>
    </source>
</evidence>
<dbReference type="Proteomes" id="UP001187192">
    <property type="component" value="Unassembled WGS sequence"/>
</dbReference>
<dbReference type="PANTHER" id="PTHR12537:SF129">
    <property type="entry name" value="PUMILIO HOMOLOG 15-LIKE"/>
    <property type="match status" value="1"/>
</dbReference>
<comment type="caution">
    <text evidence="7">The sequence shown here is derived from an EMBL/GenBank/DDBJ whole genome shotgun (WGS) entry which is preliminary data.</text>
</comment>
<reference evidence="7" key="1">
    <citation type="submission" date="2023-07" db="EMBL/GenBank/DDBJ databases">
        <title>draft genome sequence of fig (Ficus carica).</title>
        <authorList>
            <person name="Takahashi T."/>
            <person name="Nishimura K."/>
        </authorList>
    </citation>
    <scope>NUCLEOTIDE SEQUENCE</scope>
</reference>
<dbReference type="GO" id="GO:0006417">
    <property type="term" value="P:regulation of translation"/>
    <property type="evidence" value="ECO:0007669"/>
    <property type="project" value="UniProtKB-KW"/>
</dbReference>
<dbReference type="PROSITE" id="PS50303">
    <property type="entry name" value="PUM_HD"/>
    <property type="match status" value="1"/>
</dbReference>
<dbReference type="Gene3D" id="1.25.10.10">
    <property type="entry name" value="Leucine-rich Repeat Variant"/>
    <property type="match status" value="1"/>
</dbReference>
<evidence type="ECO:0000256" key="4">
    <source>
        <dbReference type="PROSITE-ProRule" id="PRU00317"/>
    </source>
</evidence>
<evidence type="ECO:0000256" key="5">
    <source>
        <dbReference type="SAM" id="MobiDB-lite"/>
    </source>
</evidence>
<dbReference type="PANTHER" id="PTHR12537">
    <property type="entry name" value="RNA BINDING PROTEIN PUMILIO-RELATED"/>
    <property type="match status" value="1"/>
</dbReference>
<feature type="domain" description="PUM-HD" evidence="6">
    <location>
        <begin position="147"/>
        <end position="327"/>
    </location>
</feature>
<evidence type="ECO:0000256" key="2">
    <source>
        <dbReference type="ARBA" id="ARBA00022845"/>
    </source>
</evidence>
<evidence type="ECO:0000256" key="3">
    <source>
        <dbReference type="ARBA" id="ARBA00022884"/>
    </source>
</evidence>
<dbReference type="EMBL" id="BTGU01000007">
    <property type="protein sequence ID" value="GMN37816.1"/>
    <property type="molecule type" value="Genomic_DNA"/>
</dbReference>
<dbReference type="InterPro" id="IPR011989">
    <property type="entry name" value="ARM-like"/>
</dbReference>
<dbReference type="InterPro" id="IPR016024">
    <property type="entry name" value="ARM-type_fold"/>
</dbReference>
<accession>A0AA88A5S5</accession>
<dbReference type="GO" id="GO:0003729">
    <property type="term" value="F:mRNA binding"/>
    <property type="evidence" value="ECO:0007669"/>
    <property type="project" value="TreeGrafter"/>
</dbReference>
<keyword evidence="8" id="KW-1185">Reference proteome</keyword>
<dbReference type="GO" id="GO:0005737">
    <property type="term" value="C:cytoplasm"/>
    <property type="evidence" value="ECO:0007669"/>
    <property type="project" value="TreeGrafter"/>
</dbReference>
<evidence type="ECO:0000256" key="1">
    <source>
        <dbReference type="ARBA" id="ARBA00022737"/>
    </source>
</evidence>
<keyword evidence="3" id="KW-0694">RNA-binding</keyword>
<dbReference type="SMART" id="SM00025">
    <property type="entry name" value="Pumilio"/>
    <property type="match status" value="2"/>
</dbReference>
<keyword evidence="1" id="KW-0677">Repeat</keyword>
<proteinExistence type="predicted"/>